<sequence length="185" mass="19911">MDPTLFPPLTPFLYGNLRGIPDLQTHLNCSSPMMFARQQWQSPNIHGRIMPILKWTALASKEERRQNQKDDCTLQKGISSIEGEDGRKGGVIGAGGGRGMAKKQRSKRVTKTGMTGCCGPPAASGVGCERVDRIMGAVPETQLPGSVARLPLMARPAVSRSTSTDTARGGAATRRRGRRAANRGR</sequence>
<reference evidence="3" key="1">
    <citation type="submission" date="2022-11" db="UniProtKB">
        <authorList>
            <consortium name="WormBaseParasite"/>
        </authorList>
    </citation>
    <scope>IDENTIFICATION</scope>
</reference>
<organism evidence="2 3">
    <name type="scientific">Plectus sambesii</name>
    <dbReference type="NCBI Taxonomy" id="2011161"/>
    <lineage>
        <taxon>Eukaryota</taxon>
        <taxon>Metazoa</taxon>
        <taxon>Ecdysozoa</taxon>
        <taxon>Nematoda</taxon>
        <taxon>Chromadorea</taxon>
        <taxon>Plectida</taxon>
        <taxon>Plectina</taxon>
        <taxon>Plectoidea</taxon>
        <taxon>Plectidae</taxon>
        <taxon>Plectus</taxon>
    </lineage>
</organism>
<evidence type="ECO:0000313" key="3">
    <source>
        <dbReference type="WBParaSite" id="PSAMB.scaffold844size40337.g9095.t1"/>
    </source>
</evidence>
<feature type="compositionally biased region" description="Basic residues" evidence="1">
    <location>
        <begin position="173"/>
        <end position="185"/>
    </location>
</feature>
<feature type="region of interest" description="Disordered" evidence="1">
    <location>
        <begin position="80"/>
        <end position="113"/>
    </location>
</feature>
<keyword evidence="2" id="KW-1185">Reference proteome</keyword>
<dbReference type="AlphaFoldDB" id="A0A914XI18"/>
<dbReference type="WBParaSite" id="PSAMB.scaffold844size40337.g9095.t1">
    <property type="protein sequence ID" value="PSAMB.scaffold844size40337.g9095.t1"/>
    <property type="gene ID" value="PSAMB.scaffold844size40337.g9095"/>
</dbReference>
<feature type="compositionally biased region" description="Gly residues" evidence="1">
    <location>
        <begin position="89"/>
        <end position="99"/>
    </location>
</feature>
<name>A0A914XI18_9BILA</name>
<evidence type="ECO:0000256" key="1">
    <source>
        <dbReference type="SAM" id="MobiDB-lite"/>
    </source>
</evidence>
<feature type="compositionally biased region" description="Basic residues" evidence="1">
    <location>
        <begin position="100"/>
        <end position="110"/>
    </location>
</feature>
<dbReference type="Proteomes" id="UP000887566">
    <property type="component" value="Unplaced"/>
</dbReference>
<proteinExistence type="predicted"/>
<protein>
    <submittedName>
        <fullName evidence="3">Uncharacterized protein</fullName>
    </submittedName>
</protein>
<evidence type="ECO:0000313" key="2">
    <source>
        <dbReference type="Proteomes" id="UP000887566"/>
    </source>
</evidence>
<feature type="region of interest" description="Disordered" evidence="1">
    <location>
        <begin position="154"/>
        <end position="185"/>
    </location>
</feature>
<accession>A0A914XI18</accession>